<dbReference type="InterPro" id="IPR011990">
    <property type="entry name" value="TPR-like_helical_dom_sf"/>
</dbReference>
<proteinExistence type="predicted"/>
<evidence type="ECO:0000313" key="2">
    <source>
        <dbReference type="EMBL" id="MXV13987.1"/>
    </source>
</evidence>
<accession>A0A7K1XSY1</accession>
<organism evidence="2 3">
    <name type="scientific">Hufsiella ginkgonis</name>
    <dbReference type="NCBI Taxonomy" id="2695274"/>
    <lineage>
        <taxon>Bacteria</taxon>
        <taxon>Pseudomonadati</taxon>
        <taxon>Bacteroidota</taxon>
        <taxon>Sphingobacteriia</taxon>
        <taxon>Sphingobacteriales</taxon>
        <taxon>Sphingobacteriaceae</taxon>
        <taxon>Hufsiella</taxon>
    </lineage>
</organism>
<name>A0A7K1XSY1_9SPHI</name>
<dbReference type="AlphaFoldDB" id="A0A7K1XSY1"/>
<dbReference type="SUPFAM" id="SSF48452">
    <property type="entry name" value="TPR-like"/>
    <property type="match status" value="1"/>
</dbReference>
<keyword evidence="1" id="KW-0732">Signal</keyword>
<dbReference type="EMBL" id="WVHS01000001">
    <property type="protein sequence ID" value="MXV13987.1"/>
    <property type="molecule type" value="Genomic_DNA"/>
</dbReference>
<evidence type="ECO:0000313" key="3">
    <source>
        <dbReference type="Proteomes" id="UP000451233"/>
    </source>
</evidence>
<dbReference type="Pfam" id="PF12771">
    <property type="entry name" value="SusD-like_2"/>
    <property type="match status" value="1"/>
</dbReference>
<comment type="caution">
    <text evidence="2">The sequence shown here is derived from an EMBL/GenBank/DDBJ whole genome shotgun (WGS) entry which is preliminary data.</text>
</comment>
<dbReference type="PROSITE" id="PS51257">
    <property type="entry name" value="PROKAR_LIPOPROTEIN"/>
    <property type="match status" value="1"/>
</dbReference>
<dbReference type="InterPro" id="IPR041662">
    <property type="entry name" value="SusD-like_2"/>
</dbReference>
<feature type="chain" id="PRO_5029827447" evidence="1">
    <location>
        <begin position="26"/>
        <end position="485"/>
    </location>
</feature>
<dbReference type="Gene3D" id="1.25.40.390">
    <property type="match status" value="1"/>
</dbReference>
<dbReference type="Proteomes" id="UP000451233">
    <property type="component" value="Unassembled WGS sequence"/>
</dbReference>
<reference evidence="2 3" key="1">
    <citation type="submission" date="2019-11" db="EMBL/GenBank/DDBJ databases">
        <title>Pedobacter sp. HMF7056 Genome sequencing and assembly.</title>
        <authorList>
            <person name="Kang H."/>
            <person name="Kim H."/>
            <person name="Joh K."/>
        </authorList>
    </citation>
    <scope>NUCLEOTIDE SEQUENCE [LARGE SCALE GENOMIC DNA]</scope>
    <source>
        <strain evidence="2 3">HMF7056</strain>
    </source>
</reference>
<protein>
    <submittedName>
        <fullName evidence="2">SusD/RagB family nutrient-binding outer membrane lipoprotein</fullName>
    </submittedName>
</protein>
<keyword evidence="3" id="KW-1185">Reference proteome</keyword>
<gene>
    <name evidence="2" type="ORF">GS398_01635</name>
</gene>
<feature type="signal peptide" evidence="1">
    <location>
        <begin position="1"/>
        <end position="25"/>
    </location>
</feature>
<evidence type="ECO:0000256" key="1">
    <source>
        <dbReference type="SAM" id="SignalP"/>
    </source>
</evidence>
<sequence>MKRITYKITTLLFACIMLLSTSCDKYLDINKDPDNILDGPLPQLLSSVTVNIGYFAGSDMQRWSALIMQQYSGQSTGSENQTQVFDRYQIQGNDANNVFSTIYATILNDIDNIIAKSGTASPHYSGVAKILKAYVMQIAVDNFGDLPFSEAGKLLVNPTPKYDDDKVIYTELVKLLDQGITEVNAATSVLSPTTNSTIYPNASFATSKVNWVKFANTLKLRIYLHYSQSDNAFYKAQTTALINSGATFLASNADNFQMAFLNEANRRNPIDQMEVSRANYLVAGAKLVDMMNTRLDPRRATYFTQVGGAYKGAVTGAPAAAATYSKIGLYLRGGSGTTYTGAAPIRMLTFAEYNFIRAEAALDGAGAGVAQTFFQAGITASMTDAGVAAADITTYLAANGLLAGTTEAMRQRIIEEKYVASYGVITEPWTDWRRTGYPALTIPANAVLTAVPRSLFYPQSEIDFNGANVTQKANMLVRVFWDTRP</sequence>
<dbReference type="RefSeq" id="WP_160905000.1">
    <property type="nucleotide sequence ID" value="NZ_WVHS01000001.1"/>
</dbReference>
<keyword evidence="2" id="KW-0449">Lipoprotein</keyword>